<comment type="subcellular location">
    <subcellularLocation>
        <location evidence="1">Cytoplasm</location>
    </subcellularLocation>
</comment>
<keyword evidence="4" id="KW-0444">Lipid biosynthesis</keyword>
<dbReference type="InterPro" id="IPR013114">
    <property type="entry name" value="FabA_FabZ"/>
</dbReference>
<evidence type="ECO:0000256" key="8">
    <source>
        <dbReference type="ARBA" id="ARBA00025049"/>
    </source>
</evidence>
<dbReference type="NCBIfam" id="TIGR01750">
    <property type="entry name" value="fabZ"/>
    <property type="match status" value="1"/>
</dbReference>
<evidence type="ECO:0000256" key="6">
    <source>
        <dbReference type="ARBA" id="ARBA00023098"/>
    </source>
</evidence>
<dbReference type="Proteomes" id="UP000554482">
    <property type="component" value="Unassembled WGS sequence"/>
</dbReference>
<evidence type="ECO:0000313" key="10">
    <source>
        <dbReference type="Proteomes" id="UP000554482"/>
    </source>
</evidence>
<name>A0A7J6VNF1_THATH</name>
<evidence type="ECO:0000256" key="2">
    <source>
        <dbReference type="ARBA" id="ARBA00013167"/>
    </source>
</evidence>
<evidence type="ECO:0000256" key="7">
    <source>
        <dbReference type="ARBA" id="ARBA00023239"/>
    </source>
</evidence>
<comment type="caution">
    <text evidence="9">The sequence shown here is derived from an EMBL/GenBank/DDBJ whole genome shotgun (WGS) entry which is preliminary data.</text>
</comment>
<gene>
    <name evidence="9" type="ORF">FRX31_023784</name>
</gene>
<dbReference type="FunFam" id="3.10.129.10:FF:000001">
    <property type="entry name" value="3-hydroxyacyl-[acyl-carrier-protein] dehydratase FabZ"/>
    <property type="match status" value="1"/>
</dbReference>
<evidence type="ECO:0000256" key="5">
    <source>
        <dbReference type="ARBA" id="ARBA00022556"/>
    </source>
</evidence>
<keyword evidence="5" id="KW-0441">Lipid A biosynthesis</keyword>
<dbReference type="NCBIfam" id="NF000582">
    <property type="entry name" value="PRK00006.1"/>
    <property type="match status" value="1"/>
</dbReference>
<dbReference type="Pfam" id="PF07977">
    <property type="entry name" value="FabA"/>
    <property type="match status" value="1"/>
</dbReference>
<keyword evidence="6" id="KW-0443">Lipid metabolism</keyword>
<keyword evidence="3" id="KW-0963">Cytoplasm</keyword>
<dbReference type="InterPro" id="IPR029069">
    <property type="entry name" value="HotDog_dom_sf"/>
</dbReference>
<dbReference type="AlphaFoldDB" id="A0A7J6VNF1"/>
<evidence type="ECO:0000256" key="3">
    <source>
        <dbReference type="ARBA" id="ARBA00022490"/>
    </source>
</evidence>
<keyword evidence="7" id="KW-0456">Lyase</keyword>
<reference evidence="9 10" key="1">
    <citation type="submission" date="2020-06" db="EMBL/GenBank/DDBJ databases">
        <title>Transcriptomic and genomic resources for Thalictrum thalictroides and T. hernandezii: Facilitating candidate gene discovery in an emerging model plant lineage.</title>
        <authorList>
            <person name="Arias T."/>
            <person name="Riano-Pachon D.M."/>
            <person name="Di Stilio V.S."/>
        </authorList>
    </citation>
    <scope>NUCLEOTIDE SEQUENCE [LARGE SCALE GENOMIC DNA]</scope>
    <source>
        <strain evidence="10">cv. WT478/WT964</strain>
        <tissue evidence="9">Leaves</tissue>
    </source>
</reference>
<dbReference type="GO" id="GO:0016020">
    <property type="term" value="C:membrane"/>
    <property type="evidence" value="ECO:0007669"/>
    <property type="project" value="GOC"/>
</dbReference>
<dbReference type="EMBL" id="JABWDY010029027">
    <property type="protein sequence ID" value="KAF5186629.1"/>
    <property type="molecule type" value="Genomic_DNA"/>
</dbReference>
<dbReference type="GO" id="GO:0019171">
    <property type="term" value="F:(3R)-hydroxyacyl-[acyl-carrier-protein] dehydratase activity"/>
    <property type="evidence" value="ECO:0007669"/>
    <property type="project" value="UniProtKB-EC"/>
</dbReference>
<dbReference type="PANTHER" id="PTHR30272:SF1">
    <property type="entry name" value="3-HYDROXYACYL-[ACYL-CARRIER-PROTEIN] DEHYDRATASE"/>
    <property type="match status" value="1"/>
</dbReference>
<sequence length="261" mass="28875">MEISAVSNSLISSISSQPRLSNRTIANVYLPSNQQKSYYSRISVSNSRSSFSSLNLINRSNNVIRCSANGAEDSEKQIPMEQRFEAFPTIMDIDKIREILPHRFPFLLVDRVVEYNPGVSAVAIKNVTINDNFFPGHFPERPIMPGVLMVEAMAQVGGLVMLTPEVGGSRENFFFIGIDKVRFRRPVVPGDTLVMRMTLLKLQKRFGVATMEGKAYVGGKVAQTPAAKHLTADAGLPNFDGAEKEVENFQTMVGITPINSF</sequence>
<evidence type="ECO:0000256" key="4">
    <source>
        <dbReference type="ARBA" id="ARBA00022516"/>
    </source>
</evidence>
<dbReference type="GO" id="GO:0005737">
    <property type="term" value="C:cytoplasm"/>
    <property type="evidence" value="ECO:0007669"/>
    <property type="project" value="UniProtKB-SubCell"/>
</dbReference>
<dbReference type="Gene3D" id="3.10.129.10">
    <property type="entry name" value="Hotdog Thioesterase"/>
    <property type="match status" value="1"/>
</dbReference>
<dbReference type="InterPro" id="IPR010084">
    <property type="entry name" value="FabZ"/>
</dbReference>
<proteinExistence type="inferred from homology"/>
<evidence type="ECO:0000313" key="9">
    <source>
        <dbReference type="EMBL" id="KAF5186629.1"/>
    </source>
</evidence>
<evidence type="ECO:0000256" key="1">
    <source>
        <dbReference type="ARBA" id="ARBA00004496"/>
    </source>
</evidence>
<dbReference type="HAMAP" id="MF_00406">
    <property type="entry name" value="FabZ"/>
    <property type="match status" value="1"/>
</dbReference>
<dbReference type="PANTHER" id="PTHR30272">
    <property type="entry name" value="3-HYDROXYACYL-[ACYL-CARRIER-PROTEIN] DEHYDRATASE"/>
    <property type="match status" value="1"/>
</dbReference>
<dbReference type="GO" id="GO:0006633">
    <property type="term" value="P:fatty acid biosynthetic process"/>
    <property type="evidence" value="ECO:0007669"/>
    <property type="project" value="InterPro"/>
</dbReference>
<dbReference type="GO" id="GO:0009245">
    <property type="term" value="P:lipid A biosynthetic process"/>
    <property type="evidence" value="ECO:0007669"/>
    <property type="project" value="UniProtKB-KW"/>
</dbReference>
<dbReference type="OrthoDB" id="4155at2759"/>
<dbReference type="EC" id="4.2.1.59" evidence="2"/>
<keyword evidence="10" id="KW-1185">Reference proteome</keyword>
<accession>A0A7J6VNF1</accession>
<protein>
    <recommendedName>
        <fullName evidence="2">3-hydroxyacyl-[acyl-carrier-protein] dehydratase</fullName>
        <ecNumber evidence="2">4.2.1.59</ecNumber>
    </recommendedName>
</protein>
<dbReference type="CDD" id="cd01288">
    <property type="entry name" value="FabZ"/>
    <property type="match status" value="1"/>
</dbReference>
<comment type="function">
    <text evidence="8">Involved in unsaturated fatty acids biosynthesis. Catalyzes the dehydration of short chain beta-hydroxyacyl-ACPs and long chain saturated and unsaturated beta-hydroxyacyl-ACPs.</text>
</comment>
<dbReference type="SUPFAM" id="SSF54637">
    <property type="entry name" value="Thioesterase/thiol ester dehydrase-isomerase"/>
    <property type="match status" value="1"/>
</dbReference>
<organism evidence="9 10">
    <name type="scientific">Thalictrum thalictroides</name>
    <name type="common">Rue-anemone</name>
    <name type="synonym">Anemone thalictroides</name>
    <dbReference type="NCBI Taxonomy" id="46969"/>
    <lineage>
        <taxon>Eukaryota</taxon>
        <taxon>Viridiplantae</taxon>
        <taxon>Streptophyta</taxon>
        <taxon>Embryophyta</taxon>
        <taxon>Tracheophyta</taxon>
        <taxon>Spermatophyta</taxon>
        <taxon>Magnoliopsida</taxon>
        <taxon>Ranunculales</taxon>
        <taxon>Ranunculaceae</taxon>
        <taxon>Thalictroideae</taxon>
        <taxon>Thalictrum</taxon>
    </lineage>
</organism>